<evidence type="ECO:0000256" key="1">
    <source>
        <dbReference type="ARBA" id="ARBA00022598"/>
    </source>
</evidence>
<dbReference type="EC" id="6.3.4.19" evidence="6"/>
<evidence type="ECO:0000313" key="8">
    <source>
        <dbReference type="EMBL" id="SEN10668.1"/>
    </source>
</evidence>
<evidence type="ECO:0000259" key="7">
    <source>
        <dbReference type="Pfam" id="PF01171"/>
    </source>
</evidence>
<dbReference type="PANTHER" id="PTHR43033:SF1">
    <property type="entry name" value="TRNA(ILE)-LYSIDINE SYNTHASE-RELATED"/>
    <property type="match status" value="1"/>
</dbReference>
<sequence>MAAAADPAPDPTPAIRAALDRLAGDMPALGVAVSGGGDSVALMRIMAGWACGRRIMVATVDHGLRENSTDEARQVADMARSLGLPHETLTWQPDGMAGNLMANARDARLRLLSDWGRRNDLAAVALGHTADDRAETLMMRLARGSGIDGLAAMAEWRDAFGTRWLRPMLGAGRAELRDWLRAQDFAWIDDPSNDRDEFERVRIRKAIAAMDLDIAALSRAAAHIAEARDALSHYALLASEDAVARNGSLTLLRRPLSDAPVEIRRRLLVATCRWITGADYPPRRATVLHALDAVATGNRVTLDGTIIEPCGDRLRILREPAAALRAAPSTDGIWDNRWKIGGLRPGQHVAAVGFAPLPALNWRLSGLRRDEAAASPAIWQGDRLIAAPLLRPCPPFRSNPLRGPTEFRKLVMAH</sequence>
<comment type="catalytic activity">
    <reaction evidence="5 6">
        <text>cytidine(34) in tRNA(Ile2) + L-lysine + ATP = lysidine(34) in tRNA(Ile2) + AMP + diphosphate + H(+)</text>
        <dbReference type="Rhea" id="RHEA:43744"/>
        <dbReference type="Rhea" id="RHEA-COMP:10625"/>
        <dbReference type="Rhea" id="RHEA-COMP:10670"/>
        <dbReference type="ChEBI" id="CHEBI:15378"/>
        <dbReference type="ChEBI" id="CHEBI:30616"/>
        <dbReference type="ChEBI" id="CHEBI:32551"/>
        <dbReference type="ChEBI" id="CHEBI:33019"/>
        <dbReference type="ChEBI" id="CHEBI:82748"/>
        <dbReference type="ChEBI" id="CHEBI:83665"/>
        <dbReference type="ChEBI" id="CHEBI:456215"/>
        <dbReference type="EC" id="6.3.4.19"/>
    </reaction>
</comment>
<dbReference type="OrthoDB" id="9807403at2"/>
<dbReference type="PANTHER" id="PTHR43033">
    <property type="entry name" value="TRNA(ILE)-LYSIDINE SYNTHASE-RELATED"/>
    <property type="match status" value="1"/>
</dbReference>
<dbReference type="GO" id="GO:0005737">
    <property type="term" value="C:cytoplasm"/>
    <property type="evidence" value="ECO:0007669"/>
    <property type="project" value="UniProtKB-SubCell"/>
</dbReference>
<comment type="similarity">
    <text evidence="6">Belongs to the tRNA(Ile)-lysidine synthase family.</text>
</comment>
<organism evidence="8 9">
    <name type="scientific">Paracoccus alcaliphilus</name>
    <dbReference type="NCBI Taxonomy" id="34002"/>
    <lineage>
        <taxon>Bacteria</taxon>
        <taxon>Pseudomonadati</taxon>
        <taxon>Pseudomonadota</taxon>
        <taxon>Alphaproteobacteria</taxon>
        <taxon>Rhodobacterales</taxon>
        <taxon>Paracoccaceae</taxon>
        <taxon>Paracoccus</taxon>
    </lineage>
</organism>
<dbReference type="Pfam" id="PF01171">
    <property type="entry name" value="ATP_bind_3"/>
    <property type="match status" value="1"/>
</dbReference>
<dbReference type="NCBIfam" id="TIGR02432">
    <property type="entry name" value="lysidine_TilS_N"/>
    <property type="match status" value="1"/>
</dbReference>
<dbReference type="EMBL" id="FODE01000001">
    <property type="protein sequence ID" value="SEN10668.1"/>
    <property type="molecule type" value="Genomic_DNA"/>
</dbReference>
<keyword evidence="3 6" id="KW-0547">Nucleotide-binding</keyword>
<gene>
    <name evidence="6" type="primary">tilS</name>
    <name evidence="8" type="ORF">SAMN04489859_100126</name>
</gene>
<dbReference type="GO" id="GO:0005524">
    <property type="term" value="F:ATP binding"/>
    <property type="evidence" value="ECO:0007669"/>
    <property type="project" value="UniProtKB-UniRule"/>
</dbReference>
<keyword evidence="9" id="KW-1185">Reference proteome</keyword>
<accession>A0A1H8DVW5</accession>
<evidence type="ECO:0000256" key="2">
    <source>
        <dbReference type="ARBA" id="ARBA00022694"/>
    </source>
</evidence>
<dbReference type="InterPro" id="IPR011063">
    <property type="entry name" value="TilS/TtcA_N"/>
</dbReference>
<evidence type="ECO:0000256" key="6">
    <source>
        <dbReference type="HAMAP-Rule" id="MF_01161"/>
    </source>
</evidence>
<dbReference type="InterPro" id="IPR012094">
    <property type="entry name" value="tRNA_Ile_lys_synt"/>
</dbReference>
<dbReference type="SUPFAM" id="SSF52402">
    <property type="entry name" value="Adenine nucleotide alpha hydrolases-like"/>
    <property type="match status" value="1"/>
</dbReference>
<comment type="domain">
    <text evidence="6">The N-terminal region contains the highly conserved SGGXDS motif, predicted to be a P-loop motif involved in ATP binding.</text>
</comment>
<reference evidence="8 9" key="1">
    <citation type="submission" date="2016-10" db="EMBL/GenBank/DDBJ databases">
        <authorList>
            <person name="de Groot N.N."/>
        </authorList>
    </citation>
    <scope>NUCLEOTIDE SEQUENCE [LARGE SCALE GENOMIC DNA]</scope>
    <source>
        <strain evidence="8 9">DSM 8512</strain>
    </source>
</reference>
<evidence type="ECO:0000256" key="5">
    <source>
        <dbReference type="ARBA" id="ARBA00048539"/>
    </source>
</evidence>
<dbReference type="GO" id="GO:0032267">
    <property type="term" value="F:tRNA(Ile)-lysidine synthase activity"/>
    <property type="evidence" value="ECO:0007669"/>
    <property type="project" value="UniProtKB-EC"/>
</dbReference>
<feature type="binding site" evidence="6">
    <location>
        <begin position="34"/>
        <end position="39"/>
    </location>
    <ligand>
        <name>ATP</name>
        <dbReference type="ChEBI" id="CHEBI:30616"/>
    </ligand>
</feature>
<comment type="subcellular location">
    <subcellularLocation>
        <location evidence="6">Cytoplasm</location>
    </subcellularLocation>
</comment>
<proteinExistence type="inferred from homology"/>
<evidence type="ECO:0000256" key="4">
    <source>
        <dbReference type="ARBA" id="ARBA00022840"/>
    </source>
</evidence>
<dbReference type="Proteomes" id="UP000199054">
    <property type="component" value="Unassembled WGS sequence"/>
</dbReference>
<keyword evidence="4 6" id="KW-0067">ATP-binding</keyword>
<dbReference type="Gene3D" id="3.40.50.620">
    <property type="entry name" value="HUPs"/>
    <property type="match status" value="1"/>
</dbReference>
<dbReference type="InterPro" id="IPR012795">
    <property type="entry name" value="tRNA_Ile_lys_synt_N"/>
</dbReference>
<dbReference type="STRING" id="34002.SAMN04489859_100126"/>
<dbReference type="HAMAP" id="MF_01161">
    <property type="entry name" value="tRNA_Ile_lys_synt"/>
    <property type="match status" value="1"/>
</dbReference>
<keyword evidence="6" id="KW-0963">Cytoplasm</keyword>
<keyword evidence="1 6" id="KW-0436">Ligase</keyword>
<dbReference type="RefSeq" id="WP_090610031.1">
    <property type="nucleotide sequence ID" value="NZ_CP067124.1"/>
</dbReference>
<dbReference type="InterPro" id="IPR014729">
    <property type="entry name" value="Rossmann-like_a/b/a_fold"/>
</dbReference>
<evidence type="ECO:0000313" key="9">
    <source>
        <dbReference type="Proteomes" id="UP000199054"/>
    </source>
</evidence>
<comment type="function">
    <text evidence="6">Ligates lysine onto the cytidine present at position 34 of the AUA codon-specific tRNA(Ile) that contains the anticodon CAU, in an ATP-dependent manner. Cytidine is converted to lysidine, thus changing the amino acid specificity of the tRNA from methionine to isoleucine.</text>
</comment>
<dbReference type="GO" id="GO:0006400">
    <property type="term" value="P:tRNA modification"/>
    <property type="evidence" value="ECO:0007669"/>
    <property type="project" value="UniProtKB-UniRule"/>
</dbReference>
<name>A0A1H8DVW5_9RHOB</name>
<feature type="domain" description="tRNA(Ile)-lysidine/2-thiocytidine synthase N-terminal" evidence="7">
    <location>
        <begin position="30"/>
        <end position="205"/>
    </location>
</feature>
<dbReference type="CDD" id="cd01992">
    <property type="entry name" value="TilS_N"/>
    <property type="match status" value="1"/>
</dbReference>
<keyword evidence="2 6" id="KW-0819">tRNA processing</keyword>
<protein>
    <recommendedName>
        <fullName evidence="6">tRNA(Ile)-lysidine synthase</fullName>
        <ecNumber evidence="6">6.3.4.19</ecNumber>
    </recommendedName>
    <alternativeName>
        <fullName evidence="6">tRNA(Ile)-2-lysyl-cytidine synthase</fullName>
    </alternativeName>
    <alternativeName>
        <fullName evidence="6">tRNA(Ile)-lysidine synthetase</fullName>
    </alternativeName>
</protein>
<dbReference type="AlphaFoldDB" id="A0A1H8DVW5"/>
<evidence type="ECO:0000256" key="3">
    <source>
        <dbReference type="ARBA" id="ARBA00022741"/>
    </source>
</evidence>